<dbReference type="SUPFAM" id="SSF49493">
    <property type="entry name" value="HSP40/DnaJ peptide-binding domain"/>
    <property type="match status" value="1"/>
</dbReference>
<feature type="domain" description="J" evidence="6">
    <location>
        <begin position="6"/>
        <end position="70"/>
    </location>
</feature>
<evidence type="ECO:0000256" key="1">
    <source>
        <dbReference type="ARBA" id="ARBA00022490"/>
    </source>
</evidence>
<dbReference type="GO" id="GO:0042026">
    <property type="term" value="P:protein refolding"/>
    <property type="evidence" value="ECO:0007669"/>
    <property type="project" value="TreeGrafter"/>
</dbReference>
<evidence type="ECO:0000256" key="2">
    <source>
        <dbReference type="ARBA" id="ARBA00022705"/>
    </source>
</evidence>
<organism evidence="7">
    <name type="scientific">marine sediment metagenome</name>
    <dbReference type="NCBI Taxonomy" id="412755"/>
    <lineage>
        <taxon>unclassified sequences</taxon>
        <taxon>metagenomes</taxon>
        <taxon>ecological metagenomes</taxon>
    </lineage>
</organism>
<dbReference type="GO" id="GO:0005737">
    <property type="term" value="C:cytoplasm"/>
    <property type="evidence" value="ECO:0007669"/>
    <property type="project" value="TreeGrafter"/>
</dbReference>
<evidence type="ECO:0000313" key="7">
    <source>
        <dbReference type="EMBL" id="GAG56120.1"/>
    </source>
</evidence>
<dbReference type="PRINTS" id="PR00625">
    <property type="entry name" value="JDOMAIN"/>
</dbReference>
<dbReference type="SMART" id="SM00271">
    <property type="entry name" value="DnaJ"/>
    <property type="match status" value="1"/>
</dbReference>
<dbReference type="FunFam" id="1.10.287.110:FF:000031">
    <property type="entry name" value="Molecular chaperone DnaJ"/>
    <property type="match status" value="1"/>
</dbReference>
<dbReference type="PROSITE" id="PS50076">
    <property type="entry name" value="DNAJ_2"/>
    <property type="match status" value="1"/>
</dbReference>
<dbReference type="Gene3D" id="1.10.287.110">
    <property type="entry name" value="DnaJ domain"/>
    <property type="match status" value="1"/>
</dbReference>
<evidence type="ECO:0000259" key="6">
    <source>
        <dbReference type="PROSITE" id="PS50076"/>
    </source>
</evidence>
<dbReference type="CDD" id="cd06257">
    <property type="entry name" value="DnaJ"/>
    <property type="match status" value="1"/>
</dbReference>
<feature type="non-terminal residue" evidence="7">
    <location>
        <position position="147"/>
    </location>
</feature>
<dbReference type="AlphaFoldDB" id="X0YJG8"/>
<dbReference type="InterPro" id="IPR018253">
    <property type="entry name" value="DnaJ_domain_CS"/>
</dbReference>
<dbReference type="PANTHER" id="PTHR43096">
    <property type="entry name" value="DNAJ HOMOLOG 1, MITOCHONDRIAL-RELATED"/>
    <property type="match status" value="1"/>
</dbReference>
<keyword evidence="3" id="KW-0677">Repeat</keyword>
<sequence length="147" mass="16690">MPSKRDYYEVLSVDRNATDEEIKRAFRKLAFKYHPDRNREDGTEEKFKEVNEAYEVLSDPDKRSAYDRFGHGGAEGLFGRGFEGFDFGGFGDIFEAFFGGTATAARQAPQRGADLRYRLTITFEEAAFGCEKEINISRTENCSLCHG</sequence>
<dbReference type="PANTHER" id="PTHR43096:SF52">
    <property type="entry name" value="DNAJ HOMOLOG 1, MITOCHONDRIAL-RELATED"/>
    <property type="match status" value="1"/>
</dbReference>
<keyword evidence="5" id="KW-0143">Chaperone</keyword>
<dbReference type="PROSITE" id="PS00636">
    <property type="entry name" value="DNAJ_1"/>
    <property type="match status" value="1"/>
</dbReference>
<dbReference type="SUPFAM" id="SSF46565">
    <property type="entry name" value="Chaperone J-domain"/>
    <property type="match status" value="1"/>
</dbReference>
<dbReference type="Gene3D" id="2.60.260.20">
    <property type="entry name" value="Urease metallochaperone UreE, N-terminal domain"/>
    <property type="match status" value="1"/>
</dbReference>
<evidence type="ECO:0000256" key="5">
    <source>
        <dbReference type="ARBA" id="ARBA00023186"/>
    </source>
</evidence>
<keyword evidence="4" id="KW-0346">Stress response</keyword>
<dbReference type="Pfam" id="PF00226">
    <property type="entry name" value="DnaJ"/>
    <property type="match status" value="1"/>
</dbReference>
<comment type="caution">
    <text evidence="7">The sequence shown here is derived from an EMBL/GenBank/DDBJ whole genome shotgun (WGS) entry which is preliminary data.</text>
</comment>
<dbReference type="InterPro" id="IPR008971">
    <property type="entry name" value="HSP40/DnaJ_pept-bd"/>
</dbReference>
<evidence type="ECO:0000256" key="3">
    <source>
        <dbReference type="ARBA" id="ARBA00022737"/>
    </source>
</evidence>
<dbReference type="GO" id="GO:0051082">
    <property type="term" value="F:unfolded protein binding"/>
    <property type="evidence" value="ECO:0007669"/>
    <property type="project" value="InterPro"/>
</dbReference>
<evidence type="ECO:0000256" key="4">
    <source>
        <dbReference type="ARBA" id="ARBA00023016"/>
    </source>
</evidence>
<dbReference type="InterPro" id="IPR001623">
    <property type="entry name" value="DnaJ_domain"/>
</dbReference>
<reference evidence="7" key="1">
    <citation type="journal article" date="2014" name="Front. Microbiol.">
        <title>High frequency of phylogenetically diverse reductive dehalogenase-homologous genes in deep subseafloor sedimentary metagenomes.</title>
        <authorList>
            <person name="Kawai M."/>
            <person name="Futagami T."/>
            <person name="Toyoda A."/>
            <person name="Takaki Y."/>
            <person name="Nishi S."/>
            <person name="Hori S."/>
            <person name="Arai W."/>
            <person name="Tsubouchi T."/>
            <person name="Morono Y."/>
            <person name="Uchiyama I."/>
            <person name="Ito T."/>
            <person name="Fujiyama A."/>
            <person name="Inagaki F."/>
            <person name="Takami H."/>
        </authorList>
    </citation>
    <scope>NUCLEOTIDE SEQUENCE</scope>
    <source>
        <strain evidence="7">Expedition CK06-06</strain>
    </source>
</reference>
<accession>X0YJG8</accession>
<protein>
    <recommendedName>
        <fullName evidence="6">J domain-containing protein</fullName>
    </recommendedName>
</protein>
<keyword evidence="1" id="KW-0963">Cytoplasm</keyword>
<keyword evidence="2" id="KW-0235">DNA replication</keyword>
<proteinExistence type="predicted"/>
<dbReference type="InterPro" id="IPR036869">
    <property type="entry name" value="J_dom_sf"/>
</dbReference>
<dbReference type="EMBL" id="BART01004721">
    <property type="protein sequence ID" value="GAG56120.1"/>
    <property type="molecule type" value="Genomic_DNA"/>
</dbReference>
<dbReference type="GO" id="GO:0006260">
    <property type="term" value="P:DNA replication"/>
    <property type="evidence" value="ECO:0007669"/>
    <property type="project" value="UniProtKB-KW"/>
</dbReference>
<name>X0YJG8_9ZZZZ</name>
<gene>
    <name evidence="7" type="ORF">S01H4_11585</name>
</gene>